<comment type="caution">
    <text evidence="5">The sequence shown here is derived from an EMBL/GenBank/DDBJ whole genome shotgun (WGS) entry which is preliminary data.</text>
</comment>
<reference evidence="5 6" key="2">
    <citation type="submission" date="2007-09" db="EMBL/GenBank/DDBJ databases">
        <title>Draft genome sequence of Clostridium bolteae (ATCC BAA-613).</title>
        <authorList>
            <person name="Sudarsanam P."/>
            <person name="Ley R."/>
            <person name="Guruge J."/>
            <person name="Turnbaugh P.J."/>
            <person name="Mahowald M."/>
            <person name="Liep D."/>
            <person name="Gordon J."/>
        </authorList>
    </citation>
    <scope>NUCLEOTIDE SEQUENCE [LARGE SCALE GENOMIC DNA]</scope>
    <source>
        <strain evidence="6">ATCC BAA-613 / DSM 15670 / CCUG 46953 / JCM 12243 / WAL 16351</strain>
    </source>
</reference>
<name>A8RR64_ENTBW</name>
<feature type="domain" description="PDZ" evidence="4">
    <location>
        <begin position="430"/>
        <end position="519"/>
    </location>
</feature>
<feature type="compositionally biased region" description="Polar residues" evidence="3">
    <location>
        <begin position="62"/>
        <end position="79"/>
    </location>
</feature>
<feature type="region of interest" description="Disordered" evidence="3">
    <location>
        <begin position="1"/>
        <end position="107"/>
    </location>
</feature>
<organism evidence="5 6">
    <name type="scientific">Enterocloster bolteae (strain ATCC BAA-613 / DSM 15670 / CCUG 46953 / JCM 12243 / WAL 16351)</name>
    <name type="common">Clostridium bolteae</name>
    <dbReference type="NCBI Taxonomy" id="411902"/>
    <lineage>
        <taxon>Bacteria</taxon>
        <taxon>Bacillati</taxon>
        <taxon>Bacillota</taxon>
        <taxon>Clostridia</taxon>
        <taxon>Lachnospirales</taxon>
        <taxon>Lachnospiraceae</taxon>
        <taxon>Enterocloster</taxon>
    </lineage>
</organism>
<dbReference type="PRINTS" id="PR00834">
    <property type="entry name" value="PROTEASES2C"/>
</dbReference>
<dbReference type="InterPro" id="IPR051201">
    <property type="entry name" value="Chloro_Bact_Ser_Proteases"/>
</dbReference>
<dbReference type="AlphaFoldDB" id="A8RR64"/>
<reference evidence="5 6" key="1">
    <citation type="submission" date="2007-08" db="EMBL/GenBank/DDBJ databases">
        <authorList>
            <person name="Fulton L."/>
            <person name="Clifton S."/>
            <person name="Fulton B."/>
            <person name="Xu J."/>
            <person name="Minx P."/>
            <person name="Pepin K.H."/>
            <person name="Johnson M."/>
            <person name="Thiruvilangam P."/>
            <person name="Bhonagiri V."/>
            <person name="Nash W.E."/>
            <person name="Mardis E.R."/>
            <person name="Wilson R.K."/>
        </authorList>
    </citation>
    <scope>NUCLEOTIDE SEQUENCE [LARGE SCALE GENOMIC DNA]</scope>
    <source>
        <strain evidence="6">ATCC BAA-613 / DSM 15670 / CCUG 46953 / JCM 12243 / WAL 16351</strain>
    </source>
</reference>
<gene>
    <name evidence="5" type="ORF">CLOBOL_02930</name>
</gene>
<dbReference type="Gene3D" id="2.30.42.10">
    <property type="match status" value="1"/>
</dbReference>
<dbReference type="Proteomes" id="UP000005396">
    <property type="component" value="Unassembled WGS sequence"/>
</dbReference>
<dbReference type="InterPro" id="IPR036034">
    <property type="entry name" value="PDZ_sf"/>
</dbReference>
<dbReference type="MEROPS" id="S01.500"/>
<dbReference type="Pfam" id="PF13180">
    <property type="entry name" value="PDZ_2"/>
    <property type="match status" value="1"/>
</dbReference>
<dbReference type="GO" id="GO:0006508">
    <property type="term" value="P:proteolysis"/>
    <property type="evidence" value="ECO:0007669"/>
    <property type="project" value="UniProtKB-KW"/>
</dbReference>
<keyword evidence="1" id="KW-0645">Protease</keyword>
<evidence type="ECO:0000313" key="6">
    <source>
        <dbReference type="Proteomes" id="UP000005396"/>
    </source>
</evidence>
<evidence type="ECO:0000259" key="4">
    <source>
        <dbReference type="PROSITE" id="PS50106"/>
    </source>
</evidence>
<dbReference type="SMART" id="SM00228">
    <property type="entry name" value="PDZ"/>
    <property type="match status" value="1"/>
</dbReference>
<dbReference type="InterPro" id="IPR009003">
    <property type="entry name" value="Peptidase_S1_PA"/>
</dbReference>
<dbReference type="Gene3D" id="2.40.10.120">
    <property type="match status" value="1"/>
</dbReference>
<proteinExistence type="predicted"/>
<dbReference type="PaxDb" id="411902-CLOBOL_02930"/>
<dbReference type="PANTHER" id="PTHR43343">
    <property type="entry name" value="PEPTIDASE S12"/>
    <property type="match status" value="1"/>
</dbReference>
<dbReference type="EMBL" id="ABCC02000027">
    <property type="protein sequence ID" value="EDP16786.1"/>
    <property type="molecule type" value="Genomic_DNA"/>
</dbReference>
<sequence>MKGDFAMYENENKNMNGLGNENMEHRDVPETTVNWTIPGDERNRQGQNTQGHRTMDPEARSQEAQGQYSQARYSQAQEGQDSREQHREQHTQGPDAAFGSYGSQTRRQDCYGGNTYQGYPGGGDKQRNHSNKGRFVKRAAGITAAAVLFGAVSGGVMTGVNYLGNRLTGAYGTAGTLAGTQAQNQIAQAAPANAQASANQGATAVSAVTDVSGIVENAMPSIVAINDTMTVEQRDFFGMPQTYTAQSSGSGIIVNQTDTELLIATNNHVVDGASDLKVTFVDNKDVSAAVKGTDSASDLAIIAVQLKDIPSDTMSKIKVATLGNSDDIKVGQQVIAIGNALGYGQSVTVGYVSALDREITDEKGINRTFIQTDAAINPGNSGGALIDLNGNVIGINAAKTASTEVEGMGFAIPISKSQDILNSLMTKKTRVAVSEDAQGYLGIQGTNIDAATSQMYGMPVGIYVYKIVEGGAASSSDLKEKDIITKFDGQSVTSMEELKQMLTYYEGGAAVTLTVQSLVDGAYVEHDVQVTLGTKPAAQS</sequence>
<protein>
    <recommendedName>
        <fullName evidence="4">PDZ domain-containing protein</fullName>
    </recommendedName>
</protein>
<dbReference type="SUPFAM" id="SSF50494">
    <property type="entry name" value="Trypsin-like serine proteases"/>
    <property type="match status" value="1"/>
</dbReference>
<accession>A8RR64</accession>
<dbReference type="PROSITE" id="PS50106">
    <property type="entry name" value="PDZ"/>
    <property type="match status" value="1"/>
</dbReference>
<evidence type="ECO:0000313" key="5">
    <source>
        <dbReference type="EMBL" id="EDP16786.1"/>
    </source>
</evidence>
<dbReference type="HOGENOM" id="CLU_020120_0_1_9"/>
<dbReference type="InterPro" id="IPR001478">
    <property type="entry name" value="PDZ"/>
</dbReference>
<feature type="compositionally biased region" description="Basic and acidic residues" evidence="3">
    <location>
        <begin position="80"/>
        <end position="90"/>
    </location>
</feature>
<evidence type="ECO:0000256" key="3">
    <source>
        <dbReference type="SAM" id="MobiDB-lite"/>
    </source>
</evidence>
<dbReference type="GO" id="GO:0004252">
    <property type="term" value="F:serine-type endopeptidase activity"/>
    <property type="evidence" value="ECO:0007669"/>
    <property type="project" value="InterPro"/>
</dbReference>
<dbReference type="SUPFAM" id="SSF50156">
    <property type="entry name" value="PDZ domain-like"/>
    <property type="match status" value="1"/>
</dbReference>
<dbReference type="InterPro" id="IPR001940">
    <property type="entry name" value="Peptidase_S1C"/>
</dbReference>
<dbReference type="eggNOG" id="COG0265">
    <property type="taxonomic scope" value="Bacteria"/>
</dbReference>
<evidence type="ECO:0000256" key="2">
    <source>
        <dbReference type="ARBA" id="ARBA00022801"/>
    </source>
</evidence>
<dbReference type="Pfam" id="PF13365">
    <property type="entry name" value="Trypsin_2"/>
    <property type="match status" value="1"/>
</dbReference>
<keyword evidence="2" id="KW-0378">Hydrolase</keyword>
<evidence type="ECO:0000256" key="1">
    <source>
        <dbReference type="ARBA" id="ARBA00022670"/>
    </source>
</evidence>
<dbReference type="PANTHER" id="PTHR43343:SF3">
    <property type="entry name" value="PROTEASE DO-LIKE 8, CHLOROPLASTIC"/>
    <property type="match status" value="1"/>
</dbReference>